<evidence type="ECO:0000256" key="6">
    <source>
        <dbReference type="ARBA" id="ARBA00023136"/>
    </source>
</evidence>
<proteinExistence type="inferred from homology"/>
<evidence type="ECO:0000313" key="13">
    <source>
        <dbReference type="EMBL" id="KAK2855973.1"/>
    </source>
</evidence>
<evidence type="ECO:0000256" key="2">
    <source>
        <dbReference type="ARBA" id="ARBA00022553"/>
    </source>
</evidence>
<dbReference type="SUPFAM" id="SSF46966">
    <property type="entry name" value="Spectrin repeat"/>
    <property type="match status" value="1"/>
</dbReference>
<accession>A0AA88NBA1</accession>
<dbReference type="InterPro" id="IPR012315">
    <property type="entry name" value="KASH"/>
</dbReference>
<organism evidence="13 14">
    <name type="scientific">Channa striata</name>
    <name type="common">Snakehead murrel</name>
    <name type="synonym">Ophicephalus striatus</name>
    <dbReference type="NCBI Taxonomy" id="64152"/>
    <lineage>
        <taxon>Eukaryota</taxon>
        <taxon>Metazoa</taxon>
        <taxon>Chordata</taxon>
        <taxon>Craniata</taxon>
        <taxon>Vertebrata</taxon>
        <taxon>Euteleostomi</taxon>
        <taxon>Actinopterygii</taxon>
        <taxon>Neopterygii</taxon>
        <taxon>Teleostei</taxon>
        <taxon>Neoteleostei</taxon>
        <taxon>Acanthomorphata</taxon>
        <taxon>Anabantaria</taxon>
        <taxon>Anabantiformes</taxon>
        <taxon>Channoidei</taxon>
        <taxon>Channidae</taxon>
        <taxon>Channa</taxon>
    </lineage>
</organism>
<name>A0AA88NBA1_CHASR</name>
<evidence type="ECO:0000259" key="12">
    <source>
        <dbReference type="PROSITE" id="PS51049"/>
    </source>
</evidence>
<feature type="topological domain" description="Perinuclear space" evidence="9">
    <location>
        <begin position="182"/>
        <end position="211"/>
    </location>
</feature>
<feature type="transmembrane region" description="Helical" evidence="11">
    <location>
        <begin position="154"/>
        <end position="175"/>
    </location>
</feature>
<feature type="region of interest" description="Disordered" evidence="10">
    <location>
        <begin position="115"/>
        <end position="149"/>
    </location>
</feature>
<evidence type="ECO:0000256" key="10">
    <source>
        <dbReference type="SAM" id="MobiDB-lite"/>
    </source>
</evidence>
<evidence type="ECO:0000256" key="4">
    <source>
        <dbReference type="ARBA" id="ARBA00022737"/>
    </source>
</evidence>
<dbReference type="AlphaFoldDB" id="A0AA88NBA1"/>
<evidence type="ECO:0000256" key="11">
    <source>
        <dbReference type="SAM" id="Phobius"/>
    </source>
</evidence>
<dbReference type="Proteomes" id="UP001187415">
    <property type="component" value="Unassembled WGS sequence"/>
</dbReference>
<keyword evidence="5 11" id="KW-1133">Transmembrane helix</keyword>
<evidence type="ECO:0000256" key="5">
    <source>
        <dbReference type="ARBA" id="ARBA00022989"/>
    </source>
</evidence>
<comment type="caution">
    <text evidence="13">The sequence shown here is derived from an EMBL/GenBank/DDBJ whole genome shotgun (WGS) entry which is preliminary data.</text>
</comment>
<dbReference type="PROSITE" id="PS51049">
    <property type="entry name" value="KASH"/>
    <property type="match status" value="1"/>
</dbReference>
<sequence>MRCQEFHETLHSLLLWLAHAESRRYAVEVFHPETPVRTLQQHRNTLTDLQTELQGRQAQQASLQALWSQLQPQQRAEDSDEAKEKVHVIGSKLKLLLNEVDQDLVALEQRLDCESVPDGRGQSASGDSSQAAAISNKDPSTQRGRRDSSPPRSFFYRVLRAAFPLHLLLLLLLLLPCLIPMSESDPSCTVANNFARSFYPMLRYTNGPPPT</sequence>
<comment type="similarity">
    <text evidence="1">Belongs to the nesprin family.</text>
</comment>
<dbReference type="PANTHER" id="PTHR14514">
    <property type="entry name" value="PKA ANCHORING PROTEIN"/>
    <property type="match status" value="1"/>
</dbReference>
<keyword evidence="2" id="KW-0597">Phosphoprotein</keyword>
<evidence type="ECO:0000256" key="7">
    <source>
        <dbReference type="ARBA" id="ARBA00023242"/>
    </source>
</evidence>
<protein>
    <recommendedName>
        <fullName evidence="12">KASH domain-containing protein</fullName>
    </recommendedName>
</protein>
<feature type="topological domain" description="Cytoplasmic" evidence="9">
    <location>
        <begin position="1"/>
        <end position="160"/>
    </location>
</feature>
<keyword evidence="14" id="KW-1185">Reference proteome</keyword>
<reference evidence="13" key="1">
    <citation type="submission" date="2023-07" db="EMBL/GenBank/DDBJ databases">
        <title>Chromosome-level Genome Assembly of Striped Snakehead (Channa striata).</title>
        <authorList>
            <person name="Liu H."/>
        </authorList>
    </citation>
    <scope>NUCLEOTIDE SEQUENCE</scope>
    <source>
        <strain evidence="13">Gz</strain>
        <tissue evidence="13">Muscle</tissue>
    </source>
</reference>
<keyword evidence="3 9" id="KW-0812">Transmembrane</keyword>
<evidence type="ECO:0000256" key="3">
    <source>
        <dbReference type="ARBA" id="ARBA00022692"/>
    </source>
</evidence>
<dbReference type="PANTHER" id="PTHR14514:SF4">
    <property type="entry name" value="NESPRIN-2"/>
    <property type="match status" value="1"/>
</dbReference>
<dbReference type="Gene3D" id="1.20.58.60">
    <property type="match status" value="1"/>
</dbReference>
<dbReference type="EMBL" id="JAUPFM010000003">
    <property type="protein sequence ID" value="KAK2855973.1"/>
    <property type="molecule type" value="Genomic_DNA"/>
</dbReference>
<feature type="compositionally biased region" description="Low complexity" evidence="10">
    <location>
        <begin position="121"/>
        <end position="133"/>
    </location>
</feature>
<comment type="subcellular location">
    <subcellularLocation>
        <location evidence="8">Nucleus outer membrane</location>
        <topology evidence="8">Single-pass type IV membrane protein</topology>
    </subcellularLocation>
</comment>
<evidence type="ECO:0000256" key="9">
    <source>
        <dbReference type="PROSITE-ProRule" id="PRU00385"/>
    </source>
</evidence>
<dbReference type="SMART" id="SM01249">
    <property type="entry name" value="KASH"/>
    <property type="match status" value="1"/>
</dbReference>
<evidence type="ECO:0000256" key="1">
    <source>
        <dbReference type="ARBA" id="ARBA00008619"/>
    </source>
</evidence>
<keyword evidence="6 9" id="KW-0472">Membrane</keyword>
<dbReference type="Pfam" id="PF10541">
    <property type="entry name" value="KASH"/>
    <property type="match status" value="1"/>
</dbReference>
<feature type="domain" description="KASH" evidence="12">
    <location>
        <begin position="152"/>
        <end position="211"/>
    </location>
</feature>
<keyword evidence="7" id="KW-0539">Nucleus</keyword>
<dbReference type="GO" id="GO:0005640">
    <property type="term" value="C:nuclear outer membrane"/>
    <property type="evidence" value="ECO:0007669"/>
    <property type="project" value="UniProtKB-SubCell"/>
</dbReference>
<keyword evidence="4" id="KW-0677">Repeat</keyword>
<evidence type="ECO:0000256" key="8">
    <source>
        <dbReference type="ARBA" id="ARBA00046312"/>
    </source>
</evidence>
<gene>
    <name evidence="13" type="ORF">Q5P01_004708</name>
</gene>
<evidence type="ECO:0000313" key="14">
    <source>
        <dbReference type="Proteomes" id="UP001187415"/>
    </source>
</evidence>